<evidence type="ECO:0000259" key="5">
    <source>
        <dbReference type="PROSITE" id="PS50195"/>
    </source>
</evidence>
<comment type="caution">
    <text evidence="6">The sequence shown here is derived from an EMBL/GenBank/DDBJ whole genome shotgun (WGS) entry which is preliminary data.</text>
</comment>
<evidence type="ECO:0000256" key="3">
    <source>
        <dbReference type="ARBA" id="ARBA00023136"/>
    </source>
</evidence>
<dbReference type="PANTHER" id="PTHR45949">
    <property type="entry name" value="SORTING NEXIN-4"/>
    <property type="match status" value="1"/>
</dbReference>
<evidence type="ECO:0000256" key="2">
    <source>
        <dbReference type="ARBA" id="ARBA00023121"/>
    </source>
</evidence>
<dbReference type="GO" id="GO:0005769">
    <property type="term" value="C:early endosome"/>
    <property type="evidence" value="ECO:0007669"/>
    <property type="project" value="TreeGrafter"/>
</dbReference>
<organism evidence="6 7">
    <name type="scientific">Paramecium primaurelia</name>
    <dbReference type="NCBI Taxonomy" id="5886"/>
    <lineage>
        <taxon>Eukaryota</taxon>
        <taxon>Sar</taxon>
        <taxon>Alveolata</taxon>
        <taxon>Ciliophora</taxon>
        <taxon>Intramacronucleata</taxon>
        <taxon>Oligohymenophorea</taxon>
        <taxon>Peniculida</taxon>
        <taxon>Parameciidae</taxon>
        <taxon>Paramecium</taxon>
    </lineage>
</organism>
<evidence type="ECO:0000313" key="7">
    <source>
        <dbReference type="Proteomes" id="UP000688137"/>
    </source>
</evidence>
<comment type="subcellular location">
    <subcellularLocation>
        <location evidence="1">Membrane</location>
        <topology evidence="1">Peripheral membrane protein</topology>
    </subcellularLocation>
</comment>
<keyword evidence="7" id="KW-1185">Reference proteome</keyword>
<proteinExistence type="predicted"/>
<feature type="domain" description="PX" evidence="5">
    <location>
        <begin position="128"/>
        <end position="237"/>
    </location>
</feature>
<dbReference type="GO" id="GO:0061709">
    <property type="term" value="P:reticulophagy"/>
    <property type="evidence" value="ECO:0007669"/>
    <property type="project" value="TreeGrafter"/>
</dbReference>
<dbReference type="PANTHER" id="PTHR45949:SF2">
    <property type="entry name" value="SORTING NEXIN-4"/>
    <property type="match status" value="1"/>
</dbReference>
<reference evidence="6" key="1">
    <citation type="submission" date="2021-01" db="EMBL/GenBank/DDBJ databases">
        <authorList>
            <consortium name="Genoscope - CEA"/>
            <person name="William W."/>
        </authorList>
    </citation>
    <scope>NUCLEOTIDE SEQUENCE</scope>
</reference>
<dbReference type="GO" id="GO:0000422">
    <property type="term" value="P:autophagy of mitochondrion"/>
    <property type="evidence" value="ECO:0007669"/>
    <property type="project" value="TreeGrafter"/>
</dbReference>
<evidence type="ECO:0000313" key="6">
    <source>
        <dbReference type="EMBL" id="CAD8088247.1"/>
    </source>
</evidence>
<keyword evidence="2" id="KW-0446">Lipid-binding</keyword>
<keyword evidence="4" id="KW-0175">Coiled coil</keyword>
<dbReference type="Proteomes" id="UP000688137">
    <property type="component" value="Unassembled WGS sequence"/>
</dbReference>
<accession>A0A8S1N4G6</accession>
<evidence type="ECO:0000256" key="4">
    <source>
        <dbReference type="SAM" id="Coils"/>
    </source>
</evidence>
<dbReference type="EMBL" id="CAJJDM010000083">
    <property type="protein sequence ID" value="CAD8088247.1"/>
    <property type="molecule type" value="Genomic_DNA"/>
</dbReference>
<feature type="coiled-coil region" evidence="4">
    <location>
        <begin position="385"/>
        <end position="416"/>
    </location>
</feature>
<gene>
    <name evidence="6" type="ORF">PPRIM_AZ9-3.1.T0800160</name>
</gene>
<dbReference type="OMA" id="DQKEMQQ"/>
<dbReference type="GO" id="GO:0035091">
    <property type="term" value="F:phosphatidylinositol binding"/>
    <property type="evidence" value="ECO:0007669"/>
    <property type="project" value="InterPro"/>
</dbReference>
<name>A0A8S1N4G6_PARPR</name>
<dbReference type="Pfam" id="PF00787">
    <property type="entry name" value="PX"/>
    <property type="match status" value="1"/>
</dbReference>
<dbReference type="GO" id="GO:0016020">
    <property type="term" value="C:membrane"/>
    <property type="evidence" value="ECO:0007669"/>
    <property type="project" value="UniProtKB-SubCell"/>
</dbReference>
<dbReference type="InterPro" id="IPR001683">
    <property type="entry name" value="PX_dom"/>
</dbReference>
<dbReference type="GO" id="GO:0032456">
    <property type="term" value="P:endocytic recycling"/>
    <property type="evidence" value="ECO:0007669"/>
    <property type="project" value="TreeGrafter"/>
</dbReference>
<dbReference type="AlphaFoldDB" id="A0A8S1N4G6"/>
<protein>
    <recommendedName>
        <fullName evidence="5">PX domain-containing protein</fullName>
    </recommendedName>
</protein>
<dbReference type="SMART" id="SM00312">
    <property type="entry name" value="PX"/>
    <property type="match status" value="1"/>
</dbReference>
<dbReference type="GO" id="GO:0015031">
    <property type="term" value="P:protein transport"/>
    <property type="evidence" value="ECO:0007669"/>
    <property type="project" value="TreeGrafter"/>
</dbReference>
<dbReference type="GO" id="GO:0000407">
    <property type="term" value="C:phagophore assembly site"/>
    <property type="evidence" value="ECO:0007669"/>
    <property type="project" value="TreeGrafter"/>
</dbReference>
<dbReference type="PROSITE" id="PS50195">
    <property type="entry name" value="PX"/>
    <property type="match status" value="1"/>
</dbReference>
<dbReference type="GO" id="GO:0034727">
    <property type="term" value="P:piecemeal microautophagy of the nucleus"/>
    <property type="evidence" value="ECO:0007669"/>
    <property type="project" value="TreeGrafter"/>
</dbReference>
<evidence type="ECO:0000256" key="1">
    <source>
        <dbReference type="ARBA" id="ARBA00004170"/>
    </source>
</evidence>
<sequence length="545" mass="64484">MQDIEQERQRKQDILMSQIVDAGYDTIAFQVYCEQIKQNGSQDIDLWTFEELQKTIQDFIKKEDQKEMQQQNQQIIQNDQKQLSQQPTNSLFQIQKIQDDSNFITEVQCQLPGRTKLTDYIMENTHKQVEIIMSEYISKSDGIISSYISFKVETKPIGWVVNRRFTDFQKLREILVMTYPCHLIPPIPGKKLKSQTGAAYLEKRMRIMELFLQNCLYHPLFKTHPLFSDFLEISDDAKLKEKFSQYEKSKGPTKPQEYTMINGSCVLEISNELQNYSNSLSDYLKNSQDIYKKTGNNFNKLCTDLENLSNTLTAITENFNTLDKLTDSFIKQTKSKGAIEQIQLVYQELSKFVTGWQYGVNFQMKNVKENFYEFFRYHKKKQSTAYEYLQSKNQLQQKYQNLKNKLNEKKEQLYNKGDPTKWELPPDIPKTLKELQFNKGEAFKYMLPNETKQVSEVREMYAFMNHQLQDEINQMIDFRIKVYAKKFVRMGQMRALETAKFHHILANFLQVLAEMQGSTTGQMYNRRASVFIDQRYDQFFGIKPK</sequence>
<keyword evidence="3" id="KW-0472">Membrane</keyword>